<dbReference type="Pfam" id="PF14229">
    <property type="entry name" value="DUF4332"/>
    <property type="match status" value="1"/>
</dbReference>
<protein>
    <submittedName>
        <fullName evidence="2">Ferredoxin</fullName>
    </submittedName>
</protein>
<dbReference type="PATRIC" id="fig|1379870.5.peg.4748"/>
<dbReference type="Proteomes" id="UP000033054">
    <property type="component" value="Chromosome"/>
</dbReference>
<accession>A0A0E3ZYP5</accession>
<dbReference type="HOGENOM" id="CLU_117602_1_0_10"/>
<dbReference type="EMBL" id="CP010429">
    <property type="protein sequence ID" value="AKD57159.1"/>
    <property type="molecule type" value="Genomic_DNA"/>
</dbReference>
<sequence length="135" mass="14466">MSLSITELKGSTDALIDALKGQGITNSEALLEASRTPTDRKKLAALANTEASVILDLANRADLARITGIGGVYSDLLEEAGVDTVKELARRSAENLLVKITEINSTKELTLRPPSLEQLADFIEQAKTLPTGLEY</sequence>
<evidence type="ECO:0000313" key="2">
    <source>
        <dbReference type="EMBL" id="AKD57159.1"/>
    </source>
</evidence>
<dbReference type="InterPro" id="IPR025567">
    <property type="entry name" value="DUF4332"/>
</dbReference>
<dbReference type="KEGG" id="srd:SD10_21945"/>
<dbReference type="Gene3D" id="1.10.150.20">
    <property type="entry name" value="5' to 3' exonuclease, C-terminal subdomain"/>
    <property type="match status" value="1"/>
</dbReference>
<dbReference type="OrthoDB" id="9794786at2"/>
<gene>
    <name evidence="2" type="ORF">SD10_21945</name>
</gene>
<evidence type="ECO:0000313" key="3">
    <source>
        <dbReference type="Proteomes" id="UP000033054"/>
    </source>
</evidence>
<proteinExistence type="predicted"/>
<dbReference type="AlphaFoldDB" id="A0A0E3ZYP5"/>
<organism evidence="2 3">
    <name type="scientific">Spirosoma radiotolerans</name>
    <dbReference type="NCBI Taxonomy" id="1379870"/>
    <lineage>
        <taxon>Bacteria</taxon>
        <taxon>Pseudomonadati</taxon>
        <taxon>Bacteroidota</taxon>
        <taxon>Cytophagia</taxon>
        <taxon>Cytophagales</taxon>
        <taxon>Cytophagaceae</taxon>
        <taxon>Spirosoma</taxon>
    </lineage>
</organism>
<name>A0A0E3ZYP5_9BACT</name>
<feature type="domain" description="DUF4332" evidence="1">
    <location>
        <begin position="13"/>
        <end position="129"/>
    </location>
</feature>
<dbReference type="RefSeq" id="WP_046576768.1">
    <property type="nucleotide sequence ID" value="NZ_CP010429.1"/>
</dbReference>
<keyword evidence="3" id="KW-1185">Reference proteome</keyword>
<evidence type="ECO:0000259" key="1">
    <source>
        <dbReference type="Pfam" id="PF14229"/>
    </source>
</evidence>
<reference evidence="2 3" key="1">
    <citation type="journal article" date="2014" name="Curr. Microbiol.">
        <title>Spirosoma radiotolerans sp. nov., a gamma-radiation-resistant bacterium isolated from gamma ray-irradiated soil.</title>
        <authorList>
            <person name="Lee J.J."/>
            <person name="Srinivasan S."/>
            <person name="Lim S."/>
            <person name="Joe M."/>
            <person name="Im S."/>
            <person name="Bae S.I."/>
            <person name="Park K.R."/>
            <person name="Han J.H."/>
            <person name="Park S.H."/>
            <person name="Joo B.M."/>
            <person name="Park S.J."/>
            <person name="Kim M.K."/>
        </authorList>
    </citation>
    <scope>NUCLEOTIDE SEQUENCE [LARGE SCALE GENOMIC DNA]</scope>
    <source>
        <strain evidence="2 3">DG5A</strain>
    </source>
</reference>